<comment type="caution">
    <text evidence="3">The sequence shown here is derived from an EMBL/GenBank/DDBJ whole genome shotgun (WGS) entry which is preliminary data.</text>
</comment>
<keyword evidence="3" id="KW-0808">Transferase</keyword>
<protein>
    <submittedName>
        <fullName evidence="3">Phosphotransferase</fullName>
    </submittedName>
</protein>
<dbReference type="InterPro" id="IPR011009">
    <property type="entry name" value="Kinase-like_dom_sf"/>
</dbReference>
<feature type="compositionally biased region" description="Low complexity" evidence="1">
    <location>
        <begin position="649"/>
        <end position="675"/>
    </location>
</feature>
<organism evidence="3 4">
    <name type="scientific">Pseudoscardovia radai</name>
    <dbReference type="NCBI Taxonomy" id="987066"/>
    <lineage>
        <taxon>Bacteria</taxon>
        <taxon>Bacillati</taxon>
        <taxon>Actinomycetota</taxon>
        <taxon>Actinomycetes</taxon>
        <taxon>Bifidobacteriales</taxon>
        <taxon>Bifidobacteriaceae</taxon>
        <taxon>Pseudoscardovia</taxon>
    </lineage>
</organism>
<feature type="region of interest" description="Disordered" evidence="1">
    <location>
        <begin position="580"/>
        <end position="600"/>
    </location>
</feature>
<accession>A0A261EYC5</accession>
<dbReference type="Pfam" id="PF01636">
    <property type="entry name" value="APH"/>
    <property type="match status" value="1"/>
</dbReference>
<name>A0A261EYC5_9BIFI</name>
<feature type="compositionally biased region" description="Polar residues" evidence="1">
    <location>
        <begin position="637"/>
        <end position="648"/>
    </location>
</feature>
<reference evidence="3 4" key="1">
    <citation type="journal article" date="2017" name="BMC Genomics">
        <title>Comparative genomic and phylogenomic analyses of the Bifidobacteriaceae family.</title>
        <authorList>
            <person name="Lugli G.A."/>
            <person name="Milani C."/>
            <person name="Turroni F."/>
            <person name="Duranti S."/>
            <person name="Mancabelli L."/>
            <person name="Mangifesta M."/>
            <person name="Ferrario C."/>
            <person name="Modesto M."/>
            <person name="Mattarelli P."/>
            <person name="Jiri K."/>
            <person name="van Sinderen D."/>
            <person name="Ventura M."/>
        </authorList>
    </citation>
    <scope>NUCLEOTIDE SEQUENCE [LARGE SCALE GENOMIC DNA]</scope>
    <source>
        <strain evidence="3 4">DSM 24742</strain>
    </source>
</reference>
<dbReference type="Gene3D" id="3.90.1200.10">
    <property type="match status" value="1"/>
</dbReference>
<keyword evidence="4" id="KW-1185">Reference proteome</keyword>
<dbReference type="OrthoDB" id="3239865at2"/>
<dbReference type="InterPro" id="IPR002575">
    <property type="entry name" value="Aminoglycoside_PTrfase"/>
</dbReference>
<feature type="region of interest" description="Disordered" evidence="1">
    <location>
        <begin position="385"/>
        <end position="414"/>
    </location>
</feature>
<proteinExistence type="predicted"/>
<feature type="domain" description="Aminoglycoside phosphotransferase" evidence="2">
    <location>
        <begin position="100"/>
        <end position="257"/>
    </location>
</feature>
<gene>
    <name evidence="3" type="ORF">PSRA_0925</name>
</gene>
<sequence>MTKTLYEAAALTAAVAPDIAPAGVRESEQFMEAGDRDGLQTVVVTDSAGKEYDTTIAEGGDAVRLLSRRAVAAISMHKAKEPASLRFRLENVRYFKTIDKSASKGLAVMITRHHDGEAAMLTDLTAAQCGTIGAAIGSVHRMNPQFAVDAKFPTYTAQQIRKQMGGWMRYLSKNNQIPKEITGSWREILSQPNLFDFQCRLVHGGFEDGDVLFRQEDVSAMLHWENLQVNDPARDLAWIYKYLDPERRNAVTAAYARIMDSRMDDMIMLRARMWVEMEQVRDYLDAIERADNVEIMNFKASLDQLAHRIIATRGAQPNASRHYEHPNTLTVGDLLNSPDGAPGARPVEHPGEASHAAERLSPDLQTAGLGRPYTVNAADFARREGLSHENQASAGQAGQARAAQRGTAQQGADVTAETMAISMTRGTGAVRSGAAGQANADPSEQVQHFALPELNTVGLNLDKLSHPDASPWAHEATGSVHATPVGDTTGTRPATRGTVRQNRRPAAQNAASQRPVPQNETSRPAEPSDETNAIETVASATFEPRHAAFRGESAETYVYARDVHADEVAEFSDTFQAPVHYGGQYAPDDAPDDGSAGSDLQTVMLPAQPLYFEEDSDDDPAHVSLPGFGRPAAENAAPSQTAQSEASDSQSTPSSQHAPSSQSAPSTDSADPAPARNGSGDEAVSVGFGTAGRAHNAQHGAHRGPLDTDDLPAGNDNPTEVLPQHGTVVADDADSNEPSGEFSI</sequence>
<feature type="region of interest" description="Disordered" evidence="1">
    <location>
        <begin position="612"/>
        <end position="744"/>
    </location>
</feature>
<dbReference type="GO" id="GO:0016740">
    <property type="term" value="F:transferase activity"/>
    <property type="evidence" value="ECO:0007669"/>
    <property type="project" value="UniProtKB-KW"/>
</dbReference>
<dbReference type="Proteomes" id="UP000216725">
    <property type="component" value="Unassembled WGS sequence"/>
</dbReference>
<evidence type="ECO:0000313" key="4">
    <source>
        <dbReference type="Proteomes" id="UP000216725"/>
    </source>
</evidence>
<evidence type="ECO:0000313" key="3">
    <source>
        <dbReference type="EMBL" id="OZG51845.1"/>
    </source>
</evidence>
<feature type="compositionally biased region" description="Low complexity" evidence="1">
    <location>
        <begin position="391"/>
        <end position="412"/>
    </location>
</feature>
<feature type="compositionally biased region" description="Low complexity" evidence="1">
    <location>
        <begin position="504"/>
        <end position="515"/>
    </location>
</feature>
<feature type="region of interest" description="Disordered" evidence="1">
    <location>
        <begin position="316"/>
        <end position="369"/>
    </location>
</feature>
<dbReference type="RefSeq" id="WP_094660738.1">
    <property type="nucleotide sequence ID" value="NZ_MWWR01000006.1"/>
</dbReference>
<dbReference type="AlphaFoldDB" id="A0A261EYC5"/>
<feature type="compositionally biased region" description="Basic and acidic residues" evidence="1">
    <location>
        <begin position="346"/>
        <end position="361"/>
    </location>
</feature>
<dbReference type="EMBL" id="MWWR01000006">
    <property type="protein sequence ID" value="OZG51845.1"/>
    <property type="molecule type" value="Genomic_DNA"/>
</dbReference>
<feature type="region of interest" description="Disordered" evidence="1">
    <location>
        <begin position="468"/>
        <end position="531"/>
    </location>
</feature>
<evidence type="ECO:0000256" key="1">
    <source>
        <dbReference type="SAM" id="MobiDB-lite"/>
    </source>
</evidence>
<evidence type="ECO:0000259" key="2">
    <source>
        <dbReference type="Pfam" id="PF01636"/>
    </source>
</evidence>
<dbReference type="SUPFAM" id="SSF56112">
    <property type="entry name" value="Protein kinase-like (PK-like)"/>
    <property type="match status" value="1"/>
</dbReference>